<dbReference type="EMBL" id="KV744822">
    <property type="protein sequence ID" value="OCK85239.1"/>
    <property type="molecule type" value="Genomic_DNA"/>
</dbReference>
<sequence length="518" mass="56939">MSNYPPPPPEGYSAAPSHPPENYISNPLAANQSVIPPPQSESYQGYQPGASPPTVAPLSESYDTNQPPSYAPTASSHPPEKYHSYQPQSNQCVAPPSQSEDLYTPPPPAVNSPEFPPSPSEGKHELQPSTNLPTVLPITSQTHGTSGYEPPLPPRRVQQNFGVDDPSNPVHYTRDPHKLIAYLVPFPKPRVHVPGVTLPQVPERFLIYTPPPPPLSKPAEGAKEDWMHKVQRMWEEEVRSAKTSTAKTASWQGIKSKATKGISWAMSQTKSSNLEFLGRIVDDKKSPSPSPSGSADTHAEDGYVEDSTTHKTVGLEEIILVYPSSVHGTQEEIRTEFVNSMMRSKSKAQRDAIIATGLLPVSAAIDILATFVWPFGGLLEIDAVWAFSSIRGAKMARSTTKRLTSSNSGGKDDESKLRLTFTPSPRLEILGKYLATRCHEQDAKLFPSHGVPPTETTVLEAIGWSPSQTGGQSKNWEDEQWEITEVKDDIKAVMTKGAREWDRWCKAFEQNPEKAMKK</sequence>
<name>A0A8E2EJV4_9PEZI</name>
<keyword evidence="3" id="KW-1185">Reference proteome</keyword>
<feature type="compositionally biased region" description="Polar residues" evidence="1">
    <location>
        <begin position="85"/>
        <end position="101"/>
    </location>
</feature>
<reference evidence="2 3" key="1">
    <citation type="journal article" date="2016" name="Nat. Commun.">
        <title>Ectomycorrhizal ecology is imprinted in the genome of the dominant symbiotic fungus Cenococcum geophilum.</title>
        <authorList>
            <consortium name="DOE Joint Genome Institute"/>
            <person name="Peter M."/>
            <person name="Kohler A."/>
            <person name="Ohm R.A."/>
            <person name="Kuo A."/>
            <person name="Krutzmann J."/>
            <person name="Morin E."/>
            <person name="Arend M."/>
            <person name="Barry K.W."/>
            <person name="Binder M."/>
            <person name="Choi C."/>
            <person name="Clum A."/>
            <person name="Copeland A."/>
            <person name="Grisel N."/>
            <person name="Haridas S."/>
            <person name="Kipfer T."/>
            <person name="LaButti K."/>
            <person name="Lindquist E."/>
            <person name="Lipzen A."/>
            <person name="Maire R."/>
            <person name="Meier B."/>
            <person name="Mihaltcheva S."/>
            <person name="Molinier V."/>
            <person name="Murat C."/>
            <person name="Poggeler S."/>
            <person name="Quandt C.A."/>
            <person name="Sperisen C."/>
            <person name="Tritt A."/>
            <person name="Tisserant E."/>
            <person name="Crous P.W."/>
            <person name="Henrissat B."/>
            <person name="Nehls U."/>
            <person name="Egli S."/>
            <person name="Spatafora J.W."/>
            <person name="Grigoriev I.V."/>
            <person name="Martin F.M."/>
        </authorList>
    </citation>
    <scope>NUCLEOTIDE SEQUENCE [LARGE SCALE GENOMIC DNA]</scope>
    <source>
        <strain evidence="2 3">CBS 459.81</strain>
    </source>
</reference>
<feature type="region of interest" description="Disordered" evidence="1">
    <location>
        <begin position="281"/>
        <end position="308"/>
    </location>
</feature>
<feature type="compositionally biased region" description="Polar residues" evidence="1">
    <location>
        <begin position="127"/>
        <end position="145"/>
    </location>
</feature>
<proteinExistence type="predicted"/>
<dbReference type="Proteomes" id="UP000250266">
    <property type="component" value="Unassembled WGS sequence"/>
</dbReference>
<dbReference type="AlphaFoldDB" id="A0A8E2EJV4"/>
<gene>
    <name evidence="2" type="ORF">K432DRAFT_377826</name>
</gene>
<dbReference type="OrthoDB" id="3189033at2759"/>
<evidence type="ECO:0000313" key="2">
    <source>
        <dbReference type="EMBL" id="OCK85239.1"/>
    </source>
</evidence>
<feature type="compositionally biased region" description="Polar residues" evidence="1">
    <location>
        <begin position="23"/>
        <end position="45"/>
    </location>
</feature>
<feature type="compositionally biased region" description="Polar residues" evidence="1">
    <location>
        <begin position="61"/>
        <end position="76"/>
    </location>
</feature>
<feature type="region of interest" description="Disordered" evidence="1">
    <location>
        <begin position="1"/>
        <end position="151"/>
    </location>
</feature>
<evidence type="ECO:0008006" key="4">
    <source>
        <dbReference type="Google" id="ProtNLM"/>
    </source>
</evidence>
<organism evidence="2 3">
    <name type="scientific">Lepidopterella palustris CBS 459.81</name>
    <dbReference type="NCBI Taxonomy" id="1314670"/>
    <lineage>
        <taxon>Eukaryota</taxon>
        <taxon>Fungi</taxon>
        <taxon>Dikarya</taxon>
        <taxon>Ascomycota</taxon>
        <taxon>Pezizomycotina</taxon>
        <taxon>Dothideomycetes</taxon>
        <taxon>Pleosporomycetidae</taxon>
        <taxon>Mytilinidiales</taxon>
        <taxon>Argynnaceae</taxon>
        <taxon>Lepidopterella</taxon>
    </lineage>
</organism>
<feature type="compositionally biased region" description="Pro residues" evidence="1">
    <location>
        <begin position="1"/>
        <end position="10"/>
    </location>
</feature>
<evidence type="ECO:0000313" key="3">
    <source>
        <dbReference type="Proteomes" id="UP000250266"/>
    </source>
</evidence>
<protein>
    <recommendedName>
        <fullName evidence="4">Secreted protein</fullName>
    </recommendedName>
</protein>
<feature type="compositionally biased region" description="Polar residues" evidence="1">
    <location>
        <begin position="398"/>
        <end position="409"/>
    </location>
</feature>
<feature type="region of interest" description="Disordered" evidence="1">
    <location>
        <begin position="398"/>
        <end position="417"/>
    </location>
</feature>
<feature type="compositionally biased region" description="Pro residues" evidence="1">
    <location>
        <begin position="104"/>
        <end position="119"/>
    </location>
</feature>
<evidence type="ECO:0000256" key="1">
    <source>
        <dbReference type="SAM" id="MobiDB-lite"/>
    </source>
</evidence>
<accession>A0A8E2EJV4</accession>